<feature type="transmembrane region" description="Helical" evidence="9">
    <location>
        <begin position="392"/>
        <end position="413"/>
    </location>
</feature>
<gene>
    <name evidence="12" type="ORF">ACFSJD_06225</name>
</gene>
<evidence type="ECO:0000256" key="6">
    <source>
        <dbReference type="ARBA" id="ARBA00022989"/>
    </source>
</evidence>
<keyword evidence="5 9" id="KW-0812">Transmembrane</keyword>
<feature type="region of interest" description="Disordered" evidence="8">
    <location>
        <begin position="450"/>
        <end position="480"/>
    </location>
</feature>
<keyword evidence="3 12" id="KW-0328">Glycosyltransferase</keyword>
<keyword evidence="6 9" id="KW-1133">Transmembrane helix</keyword>
<feature type="transmembrane region" description="Helical" evidence="9">
    <location>
        <begin position="312"/>
        <end position="332"/>
    </location>
</feature>
<keyword evidence="13" id="KW-1185">Reference proteome</keyword>
<protein>
    <submittedName>
        <fullName evidence="12">ArnT family glycosyltransferase</fullName>
        <ecNumber evidence="12">2.4.-.-</ecNumber>
    </submittedName>
</protein>
<dbReference type="InterPro" id="IPR056785">
    <property type="entry name" value="YkcA/B-like_C"/>
</dbReference>
<evidence type="ECO:0000259" key="10">
    <source>
        <dbReference type="Pfam" id="PF13231"/>
    </source>
</evidence>
<dbReference type="PANTHER" id="PTHR33908">
    <property type="entry name" value="MANNOSYLTRANSFERASE YKCB-RELATED"/>
    <property type="match status" value="1"/>
</dbReference>
<keyword evidence="7 9" id="KW-0472">Membrane</keyword>
<evidence type="ECO:0000256" key="3">
    <source>
        <dbReference type="ARBA" id="ARBA00022676"/>
    </source>
</evidence>
<feature type="transmembrane region" description="Helical" evidence="9">
    <location>
        <begin position="175"/>
        <end position="192"/>
    </location>
</feature>
<organism evidence="12 13">
    <name type="scientific">Pseudonocardia yunnanensis</name>
    <dbReference type="NCBI Taxonomy" id="58107"/>
    <lineage>
        <taxon>Bacteria</taxon>
        <taxon>Bacillati</taxon>
        <taxon>Actinomycetota</taxon>
        <taxon>Actinomycetes</taxon>
        <taxon>Pseudonocardiales</taxon>
        <taxon>Pseudonocardiaceae</taxon>
        <taxon>Pseudonocardia</taxon>
    </lineage>
</organism>
<dbReference type="InterPro" id="IPR038731">
    <property type="entry name" value="RgtA/B/C-like"/>
</dbReference>
<dbReference type="RefSeq" id="WP_344729226.1">
    <property type="nucleotide sequence ID" value="NZ_BAAAUS010000059.1"/>
</dbReference>
<evidence type="ECO:0000259" key="11">
    <source>
        <dbReference type="Pfam" id="PF24878"/>
    </source>
</evidence>
<evidence type="ECO:0000256" key="4">
    <source>
        <dbReference type="ARBA" id="ARBA00022679"/>
    </source>
</evidence>
<feature type="transmembrane region" description="Helical" evidence="9">
    <location>
        <begin position="338"/>
        <end position="355"/>
    </location>
</feature>
<evidence type="ECO:0000256" key="2">
    <source>
        <dbReference type="ARBA" id="ARBA00022475"/>
    </source>
</evidence>
<sequence>MGVLLAATAALYVSDLGASRYSNTYYAGAVWSMTRSWKGFFFGSFDIGNITTTDKPPGSLWLMALSSRIFGFSPWSTLVPIALTGVATVALVYATVRRVSGANAALLAGAVTALTPVAVLMFRMNNPDALATLLMVGAAYATVRAIESASTRWLLLAGVLLGFGFLTKMGQAFMVVPALALAYLVAAPTGLWRRIGQLLASGVAIVVAGGWWVAIVELWPAADRPYIGGSADNSVLDLALDYNGIGRLVGDDKHVVTGATRGGGFASTPGIGRMFSDEVGSQVAWLLPAALVLLLIGLWLTRRAPRTDRIRASLLLWGVWTLVTGLILSFVAGDFHSYITVTLVPGIAGLVGIGGRELWKHRATQHGRITLAVIVALTTAMSVVLLERSPNFLPWLRWVVISFGVLSVIGLLARPAGRHWETAAVALIMLTALIAPFVYAIDTAATPHGSKPLAGPPADHGTKDDGSDDQPADFDPSSPSGDTALFTPQLGFEPAFITLLQQAGTKWAAATVGCRDAAVPALASLTPVMCIGGFNGNDPAPTLEQFQQFSATHQVHYFVLPEPSHRSKSPVTKWVQANYPGSEVGGQMVYDLTVPAQPQPQR</sequence>
<comment type="caution">
    <text evidence="12">The sequence shown here is derived from an EMBL/GenBank/DDBJ whole genome shotgun (WGS) entry which is preliminary data.</text>
</comment>
<evidence type="ECO:0000256" key="5">
    <source>
        <dbReference type="ARBA" id="ARBA00022692"/>
    </source>
</evidence>
<evidence type="ECO:0000256" key="1">
    <source>
        <dbReference type="ARBA" id="ARBA00004651"/>
    </source>
</evidence>
<comment type="subcellular location">
    <subcellularLocation>
        <location evidence="1">Cell membrane</location>
        <topology evidence="1">Multi-pass membrane protein</topology>
    </subcellularLocation>
</comment>
<feature type="transmembrane region" description="Helical" evidence="9">
    <location>
        <begin position="69"/>
        <end position="93"/>
    </location>
</feature>
<name>A0ABW4ENF4_9PSEU</name>
<proteinExistence type="predicted"/>
<keyword evidence="4 12" id="KW-0808">Transferase</keyword>
<feature type="transmembrane region" description="Helical" evidence="9">
    <location>
        <begin position="420"/>
        <end position="441"/>
    </location>
</feature>
<dbReference type="Pfam" id="PF13231">
    <property type="entry name" value="PMT_2"/>
    <property type="match status" value="1"/>
</dbReference>
<evidence type="ECO:0000313" key="13">
    <source>
        <dbReference type="Proteomes" id="UP001597114"/>
    </source>
</evidence>
<keyword evidence="2" id="KW-1003">Cell membrane</keyword>
<accession>A0ABW4ENF4</accession>
<dbReference type="PANTHER" id="PTHR33908:SF3">
    <property type="entry name" value="UNDECAPRENYL PHOSPHATE-ALPHA-4-AMINO-4-DEOXY-L-ARABINOSE ARABINOSYL TRANSFERASE"/>
    <property type="match status" value="1"/>
</dbReference>
<evidence type="ECO:0000256" key="8">
    <source>
        <dbReference type="SAM" id="MobiDB-lite"/>
    </source>
</evidence>
<evidence type="ECO:0000256" key="9">
    <source>
        <dbReference type="SAM" id="Phobius"/>
    </source>
</evidence>
<dbReference type="EMBL" id="JBHUCO010000006">
    <property type="protein sequence ID" value="MFD1517071.1"/>
    <property type="molecule type" value="Genomic_DNA"/>
</dbReference>
<feature type="transmembrane region" description="Helical" evidence="9">
    <location>
        <begin position="367"/>
        <end position="386"/>
    </location>
</feature>
<dbReference type="InterPro" id="IPR050297">
    <property type="entry name" value="LipidA_mod_glycosyltrf_83"/>
</dbReference>
<reference evidence="13" key="1">
    <citation type="journal article" date="2019" name="Int. J. Syst. Evol. Microbiol.">
        <title>The Global Catalogue of Microorganisms (GCM) 10K type strain sequencing project: providing services to taxonomists for standard genome sequencing and annotation.</title>
        <authorList>
            <consortium name="The Broad Institute Genomics Platform"/>
            <consortium name="The Broad Institute Genome Sequencing Center for Infectious Disease"/>
            <person name="Wu L."/>
            <person name="Ma J."/>
        </authorList>
    </citation>
    <scope>NUCLEOTIDE SEQUENCE [LARGE SCALE GENOMIC DNA]</scope>
    <source>
        <strain evidence="13">CCM 7043</strain>
    </source>
</reference>
<dbReference type="Pfam" id="PF24878">
    <property type="entry name" value="YkcB_C"/>
    <property type="match status" value="1"/>
</dbReference>
<feature type="transmembrane region" description="Helical" evidence="9">
    <location>
        <begin position="105"/>
        <end position="123"/>
    </location>
</feature>
<dbReference type="EC" id="2.4.-.-" evidence="12"/>
<feature type="domain" description="Glycosyltransferase RgtA/B/C/D-like" evidence="10">
    <location>
        <begin position="54"/>
        <end position="208"/>
    </location>
</feature>
<feature type="transmembrane region" description="Helical" evidence="9">
    <location>
        <begin position="199"/>
        <end position="219"/>
    </location>
</feature>
<dbReference type="GO" id="GO:0016757">
    <property type="term" value="F:glycosyltransferase activity"/>
    <property type="evidence" value="ECO:0007669"/>
    <property type="project" value="UniProtKB-KW"/>
</dbReference>
<evidence type="ECO:0000256" key="7">
    <source>
        <dbReference type="ARBA" id="ARBA00023136"/>
    </source>
</evidence>
<feature type="transmembrane region" description="Helical" evidence="9">
    <location>
        <begin position="283"/>
        <end position="300"/>
    </location>
</feature>
<evidence type="ECO:0000313" key="12">
    <source>
        <dbReference type="EMBL" id="MFD1517071.1"/>
    </source>
</evidence>
<dbReference type="Proteomes" id="UP001597114">
    <property type="component" value="Unassembled WGS sequence"/>
</dbReference>
<feature type="domain" description="Putative mannosyltransferase YkcA/B-like C-terminal" evidence="11">
    <location>
        <begin position="501"/>
        <end position="578"/>
    </location>
</feature>